<evidence type="ECO:0000256" key="1">
    <source>
        <dbReference type="ARBA" id="ARBA00022729"/>
    </source>
</evidence>
<dbReference type="Gene3D" id="3.40.190.170">
    <property type="entry name" value="Bacterial extracellular solute-binding protein, family 7"/>
    <property type="match status" value="1"/>
</dbReference>
<keyword evidence="4" id="KW-1185">Reference proteome</keyword>
<evidence type="ECO:0000313" key="3">
    <source>
        <dbReference type="EMBL" id="MCH6266176.1"/>
    </source>
</evidence>
<protein>
    <submittedName>
        <fullName evidence="2">TRAP transporter substrate-binding protein DctP</fullName>
    </submittedName>
</protein>
<dbReference type="EMBL" id="JAGYPE010000001">
    <property type="protein sequence ID" value="MBS4180693.1"/>
    <property type="molecule type" value="Genomic_DNA"/>
</dbReference>
<keyword evidence="1" id="KW-0732">Signal</keyword>
<gene>
    <name evidence="2" type="primary">dctP</name>
    <name evidence="3" type="ORF">KHB02_011645</name>
    <name evidence="2" type="ORF">KHB02_04710</name>
</gene>
<dbReference type="Pfam" id="PF03480">
    <property type="entry name" value="DctP"/>
    <property type="match status" value="1"/>
</dbReference>
<sequence length="346" mass="38589">MIKFWNKSILIGTILLLILAGCGKSSETSSKQNGDAQKEMDVRISYNLPAEHSTGIYFEELAKEIKKNTANTSIKLNPQTFPNGQLYNDQQLPDAVSNGAVEIGQLNVGFLAGEDAEPLRIVDLPFLFDSWEAEWAAEDGEYGKLFGKQLEKYNMKMIGFAQYGTVELYANKTIKLPENLKGLKMRAFGKGNALMLEEIGASPVSMSSQEVYQAMQQGTIDGYSTGPSSVVDRGLTEVTKYGTDMQIHYLPFQSVVNMDWWNKLPEDVQNAVLKASETAQKASREKAKSDAEEYLQKLSAKGLELYKPSAEDRKKWVDSVKGRYDYYLKKSGDMGKQLYDAAQKAN</sequence>
<name>A0A942SVS3_9BACI</name>
<dbReference type="PROSITE" id="PS51257">
    <property type="entry name" value="PROKAR_LIPOPROTEIN"/>
    <property type="match status" value="1"/>
</dbReference>
<evidence type="ECO:0000313" key="2">
    <source>
        <dbReference type="EMBL" id="MBS4180693.1"/>
    </source>
</evidence>
<proteinExistence type="predicted"/>
<organism evidence="2">
    <name type="scientific">Neobacillus citreus</name>
    <dbReference type="NCBI Taxonomy" id="2833578"/>
    <lineage>
        <taxon>Bacteria</taxon>
        <taxon>Bacillati</taxon>
        <taxon>Bacillota</taxon>
        <taxon>Bacilli</taxon>
        <taxon>Bacillales</taxon>
        <taxon>Bacillaceae</taxon>
        <taxon>Neobacillus</taxon>
    </lineage>
</organism>
<evidence type="ECO:0000313" key="4">
    <source>
        <dbReference type="Proteomes" id="UP000677265"/>
    </source>
</evidence>
<accession>A0A942SVS3</accession>
<comment type="caution">
    <text evidence="2">The sequence shown here is derived from an EMBL/GenBank/DDBJ whole genome shotgun (WGS) entry which is preliminary data.</text>
</comment>
<reference evidence="2" key="1">
    <citation type="submission" date="2021-05" db="EMBL/GenBank/DDBJ databases">
        <title>Novel Bacillus species.</title>
        <authorList>
            <person name="Liu G."/>
        </authorList>
    </citation>
    <scope>NUCLEOTIDE SEQUENCE</scope>
    <source>
        <strain evidence="2 4">FJAT-50051</strain>
    </source>
</reference>
<dbReference type="PANTHER" id="PTHR33376">
    <property type="match status" value="1"/>
</dbReference>
<dbReference type="RefSeq" id="WP_213140646.1">
    <property type="nucleotide sequence ID" value="NZ_JAGYPE020000017.1"/>
</dbReference>
<dbReference type="EMBL" id="JAGYPE020000017">
    <property type="protein sequence ID" value="MCH6266176.1"/>
    <property type="molecule type" value="Genomic_DNA"/>
</dbReference>
<dbReference type="Proteomes" id="UP000677265">
    <property type="component" value="Unassembled WGS sequence"/>
</dbReference>
<dbReference type="InterPro" id="IPR038404">
    <property type="entry name" value="TRAP_DctP_sf"/>
</dbReference>
<dbReference type="AlphaFoldDB" id="A0A942SVS3"/>
<dbReference type="InterPro" id="IPR018389">
    <property type="entry name" value="DctP_fam"/>
</dbReference>
<dbReference type="GO" id="GO:0055085">
    <property type="term" value="P:transmembrane transport"/>
    <property type="evidence" value="ECO:0007669"/>
    <property type="project" value="InterPro"/>
</dbReference>
<dbReference type="PANTHER" id="PTHR33376:SF15">
    <property type="entry name" value="BLL6794 PROTEIN"/>
    <property type="match status" value="1"/>
</dbReference>
<dbReference type="NCBIfam" id="NF037995">
    <property type="entry name" value="TRAP_S1"/>
    <property type="match status" value="1"/>
</dbReference>